<evidence type="ECO:0000313" key="5">
    <source>
        <dbReference type="Proteomes" id="UP001372834"/>
    </source>
</evidence>
<evidence type="ECO:0000313" key="4">
    <source>
        <dbReference type="EMBL" id="KAK6616936.1"/>
    </source>
</evidence>
<dbReference type="PANTHER" id="PTHR13031">
    <property type="entry name" value="RIBONUCLEASE P SUBUNIT P30"/>
    <property type="match status" value="1"/>
</dbReference>
<dbReference type="Proteomes" id="UP001372834">
    <property type="component" value="Unassembled WGS sequence"/>
</dbReference>
<organism evidence="4 5">
    <name type="scientific">Polyplax serrata</name>
    <name type="common">Common mouse louse</name>
    <dbReference type="NCBI Taxonomy" id="468196"/>
    <lineage>
        <taxon>Eukaryota</taxon>
        <taxon>Metazoa</taxon>
        <taxon>Ecdysozoa</taxon>
        <taxon>Arthropoda</taxon>
        <taxon>Hexapoda</taxon>
        <taxon>Insecta</taxon>
        <taxon>Pterygota</taxon>
        <taxon>Neoptera</taxon>
        <taxon>Paraneoptera</taxon>
        <taxon>Psocodea</taxon>
        <taxon>Troctomorpha</taxon>
        <taxon>Phthiraptera</taxon>
        <taxon>Anoplura</taxon>
        <taxon>Polyplacidae</taxon>
        <taxon>Polyplax</taxon>
    </lineage>
</organism>
<sequence>MFFDLNIPKPDANVQEVLQGIVERGVKYGYRAFAVTTNVDEIVFTQQKMVKNKKKSEASHEATIIPSPVNLNKLKTDYPKVHFYNRINLKVSDNTNIRKFIQQKELKIYDLISFEPQTQDALKSLTSVPAMDILSYNPENRSEFKFTRKLYKQFVNQKTYFELVYAPGIADATLRKNLLVRSHIYKAVGKSTNIIVTSHAHLPHHIRGPYDVMNLYPFLC</sequence>
<dbReference type="InterPro" id="IPR016195">
    <property type="entry name" value="Pol/histidinol_Pase-like"/>
</dbReference>
<accession>A0AAN8S2I2</accession>
<keyword evidence="3" id="KW-0819">tRNA processing</keyword>
<comment type="similarity">
    <text evidence="2">Belongs to the eukaryotic/archaeal RNase P protein component 3 family.</text>
</comment>
<dbReference type="SUPFAM" id="SSF89550">
    <property type="entry name" value="PHP domain-like"/>
    <property type="match status" value="1"/>
</dbReference>
<evidence type="ECO:0000256" key="2">
    <source>
        <dbReference type="ARBA" id="ARBA00007331"/>
    </source>
</evidence>
<name>A0AAN8S2I2_POLSC</name>
<dbReference type="AlphaFoldDB" id="A0AAN8S2I2"/>
<dbReference type="GO" id="GO:0005655">
    <property type="term" value="C:nucleolar ribonuclease P complex"/>
    <property type="evidence" value="ECO:0007669"/>
    <property type="project" value="TreeGrafter"/>
</dbReference>
<gene>
    <name evidence="4" type="ORF">RUM43_014906</name>
</gene>
<dbReference type="Pfam" id="PF01876">
    <property type="entry name" value="RNase_P_p30"/>
    <property type="match status" value="1"/>
</dbReference>
<proteinExistence type="inferred from homology"/>
<evidence type="ECO:0000256" key="3">
    <source>
        <dbReference type="ARBA" id="ARBA00022694"/>
    </source>
</evidence>
<dbReference type="GO" id="GO:0008033">
    <property type="term" value="P:tRNA processing"/>
    <property type="evidence" value="ECO:0007669"/>
    <property type="project" value="UniProtKB-KW"/>
</dbReference>
<dbReference type="GO" id="GO:0003723">
    <property type="term" value="F:RNA binding"/>
    <property type="evidence" value="ECO:0007669"/>
    <property type="project" value="TreeGrafter"/>
</dbReference>
<comment type="caution">
    <text evidence="4">The sequence shown here is derived from an EMBL/GenBank/DDBJ whole genome shotgun (WGS) entry which is preliminary data.</text>
</comment>
<evidence type="ECO:0000256" key="1">
    <source>
        <dbReference type="ARBA" id="ARBA00004123"/>
    </source>
</evidence>
<dbReference type="Gene3D" id="3.20.20.140">
    <property type="entry name" value="Metal-dependent hydrolases"/>
    <property type="match status" value="1"/>
</dbReference>
<dbReference type="PANTHER" id="PTHR13031:SF0">
    <property type="entry name" value="RIBONUCLEASE P PROTEIN SUBUNIT P30"/>
    <property type="match status" value="1"/>
</dbReference>
<dbReference type="EMBL" id="JAWJWE010000046">
    <property type="protein sequence ID" value="KAK6616936.1"/>
    <property type="molecule type" value="Genomic_DNA"/>
</dbReference>
<comment type="subcellular location">
    <subcellularLocation>
        <location evidence="1">Nucleus</location>
    </subcellularLocation>
</comment>
<dbReference type="InterPro" id="IPR002738">
    <property type="entry name" value="RNase_P_p30"/>
</dbReference>
<reference evidence="4 5" key="1">
    <citation type="submission" date="2023-10" db="EMBL/GenBank/DDBJ databases">
        <title>Genomes of two closely related lineages of the louse Polyplax serrata with different host specificities.</title>
        <authorList>
            <person name="Martinu J."/>
            <person name="Tarabai H."/>
            <person name="Stefka J."/>
            <person name="Hypsa V."/>
        </authorList>
    </citation>
    <scope>NUCLEOTIDE SEQUENCE [LARGE SCALE GENOMIC DNA]</scope>
    <source>
        <strain evidence="4">HR10_N</strain>
    </source>
</reference>
<protein>
    <submittedName>
        <fullName evidence="4">Uncharacterized protein</fullName>
    </submittedName>
</protein>